<evidence type="ECO:0000256" key="5">
    <source>
        <dbReference type="ARBA" id="ARBA00022692"/>
    </source>
</evidence>
<keyword evidence="8" id="KW-0594">Phospholipid biosynthesis</keyword>
<evidence type="ECO:0000256" key="9">
    <source>
        <dbReference type="ARBA" id="ARBA00023264"/>
    </source>
</evidence>
<dbReference type="GO" id="GO:0016020">
    <property type="term" value="C:membrane"/>
    <property type="evidence" value="ECO:0007669"/>
    <property type="project" value="InterPro"/>
</dbReference>
<dbReference type="EMBL" id="HG937694">
    <property type="protein sequence ID" value="CDP39073.1"/>
    <property type="molecule type" value="Genomic_DNA"/>
</dbReference>
<keyword evidence="4 13" id="KW-0808">Transferase</keyword>
<evidence type="ECO:0000256" key="3">
    <source>
        <dbReference type="ARBA" id="ARBA00010441"/>
    </source>
</evidence>
<dbReference type="InterPro" id="IPR014472">
    <property type="entry name" value="CHOPT"/>
</dbReference>
<evidence type="ECO:0000256" key="8">
    <source>
        <dbReference type="ARBA" id="ARBA00023209"/>
    </source>
</evidence>
<dbReference type="Gene3D" id="1.20.120.1760">
    <property type="match status" value="1"/>
</dbReference>
<dbReference type="EC" id="2.7.8.2" evidence="11"/>
<evidence type="ECO:0000313" key="15">
    <source>
        <dbReference type="EMBL" id="CDP39073.1"/>
    </source>
</evidence>
<gene>
    <name evidence="15" type="ORF">GNLVRS02_ARAD1D49148g</name>
</gene>
<dbReference type="PANTHER" id="PTHR10414:SF37">
    <property type="entry name" value="BB IN A BOXCAR, ISOFORM C"/>
    <property type="match status" value="1"/>
</dbReference>
<evidence type="ECO:0000256" key="1">
    <source>
        <dbReference type="ARBA" id="ARBA00001946"/>
    </source>
</evidence>
<evidence type="ECO:0000256" key="11">
    <source>
        <dbReference type="ARBA" id="ARBA00038987"/>
    </source>
</evidence>
<feature type="transmembrane region" description="Helical" evidence="14">
    <location>
        <begin position="351"/>
        <end position="373"/>
    </location>
</feature>
<evidence type="ECO:0000256" key="2">
    <source>
        <dbReference type="ARBA" id="ARBA00004127"/>
    </source>
</evidence>
<dbReference type="PANTHER" id="PTHR10414">
    <property type="entry name" value="ETHANOLAMINEPHOSPHOTRANSFERASE"/>
    <property type="match status" value="1"/>
</dbReference>
<dbReference type="GO" id="GO:0004142">
    <property type="term" value="F:diacylglycerol cholinephosphotransferase activity"/>
    <property type="evidence" value="ECO:0007669"/>
    <property type="project" value="UniProtKB-EC"/>
</dbReference>
<protein>
    <recommendedName>
        <fullName evidence="11">diacylglycerol cholinephosphotransferase</fullName>
        <ecNumber evidence="11">2.7.8.2</ecNumber>
    </recommendedName>
</protein>
<dbReference type="Pfam" id="PF01066">
    <property type="entry name" value="CDP-OH_P_transf"/>
    <property type="match status" value="1"/>
</dbReference>
<comment type="cofactor">
    <cofactor evidence="1">
        <name>Mg(2+)</name>
        <dbReference type="ChEBI" id="CHEBI:18420"/>
    </cofactor>
</comment>
<keyword evidence="6 14" id="KW-1133">Transmembrane helix</keyword>
<feature type="transmembrane region" description="Helical" evidence="14">
    <location>
        <begin position="140"/>
        <end position="157"/>
    </location>
</feature>
<evidence type="ECO:0000256" key="6">
    <source>
        <dbReference type="ARBA" id="ARBA00022989"/>
    </source>
</evidence>
<reference evidence="15" key="1">
    <citation type="submission" date="2014-02" db="EMBL/GenBank/DDBJ databases">
        <authorList>
            <person name="Genoscope - CEA"/>
        </authorList>
    </citation>
    <scope>NUCLEOTIDE SEQUENCE</scope>
    <source>
        <strain evidence="15">LS3</strain>
    </source>
</reference>
<dbReference type="AlphaFoldDB" id="A0A060TDN5"/>
<name>A0A060TDN5_BLAAD</name>
<dbReference type="InterPro" id="IPR048254">
    <property type="entry name" value="CDP_ALCOHOL_P_TRANSF_CS"/>
</dbReference>
<evidence type="ECO:0000256" key="14">
    <source>
        <dbReference type="SAM" id="Phobius"/>
    </source>
</evidence>
<feature type="transmembrane region" description="Helical" evidence="14">
    <location>
        <begin position="294"/>
        <end position="314"/>
    </location>
</feature>
<sequence length="398" mass="44068">MGLFLPKSALPGLKQYKYGGVDQSLVSRYILKPFYQRFVLLFPLWLAPNLITLLGFAFVVVNTLTILYYNPTFDQECPSWVYASCAIGLFLYQTFDACDGAQARRTKQSGPLGELFDHCVDACNTTLEVVVFAAVTNMRYSWLVVIAQFATALNFYLSTWEEYHTGVLFLSVFSGPVEGILIVIGVYVITTFTGPWFWHSQFFDLLGISHLVEPYVPTSVLEATLNDAYIVFAGVGLAFNIVHATANVHRACVKKGKPVLPALTQTIPFFGFFASLFVWIYMSPDVLHGHLVPLLLASGAIIAYSVGTIITAHVTKQQFPVWNVLQLLPAIGIAGHVIGQMRGWDVDRLSLAAVFACLGLSWGIYGCFVGDIITEITTYLDIGCLYIKYPADLSDKDK</sequence>
<feature type="transmembrane region" description="Helical" evidence="14">
    <location>
        <begin position="38"/>
        <end position="60"/>
    </location>
</feature>
<reference evidence="15" key="2">
    <citation type="submission" date="2014-06" db="EMBL/GenBank/DDBJ databases">
        <title>The complete genome of Blastobotrys (Arxula) adeninivorans LS3 - a yeast of biotechnological interest.</title>
        <authorList>
            <person name="Kunze G."/>
            <person name="Gaillardin C."/>
            <person name="Czernicka M."/>
            <person name="Durrens P."/>
            <person name="Martin T."/>
            <person name="Boer E."/>
            <person name="Gabaldon T."/>
            <person name="Cruz J."/>
            <person name="Talla E."/>
            <person name="Marck C."/>
            <person name="Goffeau A."/>
            <person name="Barbe V."/>
            <person name="Baret P."/>
            <person name="Baronian K."/>
            <person name="Beier S."/>
            <person name="Bleykasten C."/>
            <person name="Bode R."/>
            <person name="Casaregola S."/>
            <person name="Despons L."/>
            <person name="Fairhead C."/>
            <person name="Giersberg M."/>
            <person name="Gierski P."/>
            <person name="Hahnel U."/>
            <person name="Hartmann A."/>
            <person name="Jankowska D."/>
            <person name="Jubin C."/>
            <person name="Jung P."/>
            <person name="Lafontaine I."/>
            <person name="Leh-Louis V."/>
            <person name="Lemaire M."/>
            <person name="Marcet-Houben M."/>
            <person name="Mascher M."/>
            <person name="Morel G."/>
            <person name="Richard G.-F."/>
            <person name="Riechen J."/>
            <person name="Sacerdot C."/>
            <person name="Sarkar A."/>
            <person name="Savel G."/>
            <person name="Schacherer J."/>
            <person name="Sherman D."/>
            <person name="Straub M.-L."/>
            <person name="Stein N."/>
            <person name="Thierry A."/>
            <person name="Trautwein-Schult A."/>
            <person name="Westhof E."/>
            <person name="Worch S."/>
            <person name="Dujon B."/>
            <person name="Souciet J.-L."/>
            <person name="Wincker P."/>
            <person name="Scholz U."/>
            <person name="Neuveglise N."/>
        </authorList>
    </citation>
    <scope>NUCLEOTIDE SEQUENCE</scope>
    <source>
        <strain evidence="15">LS3</strain>
    </source>
</reference>
<dbReference type="FunFam" id="1.20.120.1760:FF:000012">
    <property type="entry name" value="sn-1,2-diacylglycerol cholinephosphotransferase"/>
    <property type="match status" value="1"/>
</dbReference>
<keyword evidence="9" id="KW-1208">Phospholipid metabolism</keyword>
<evidence type="ECO:0000256" key="12">
    <source>
        <dbReference type="ARBA" id="ARBA00051857"/>
    </source>
</evidence>
<evidence type="ECO:0000256" key="10">
    <source>
        <dbReference type="ARBA" id="ARBA00037890"/>
    </source>
</evidence>
<feature type="transmembrane region" description="Helical" evidence="14">
    <location>
        <begin position="163"/>
        <end position="189"/>
    </location>
</feature>
<feature type="transmembrane region" description="Helical" evidence="14">
    <location>
        <begin position="321"/>
        <end position="339"/>
    </location>
</feature>
<dbReference type="InterPro" id="IPR043130">
    <property type="entry name" value="CDP-OH_PTrfase_TM_dom"/>
</dbReference>
<proteinExistence type="inferred from homology"/>
<feature type="transmembrane region" description="Helical" evidence="14">
    <location>
        <begin position="228"/>
        <end position="248"/>
    </location>
</feature>
<keyword evidence="7 14" id="KW-0472">Membrane</keyword>
<dbReference type="GO" id="GO:0012505">
    <property type="term" value="C:endomembrane system"/>
    <property type="evidence" value="ECO:0007669"/>
    <property type="project" value="UniProtKB-SubCell"/>
</dbReference>
<comment type="catalytic activity">
    <reaction evidence="12">
        <text>CDP-N,N-dimethylethanolamine + a 1,2-diacyl-sn-glycerol = a 1,2-diacyl-sn-glycero-3-phospho-N,N-dimethylethanolamine + CMP + H(+)</text>
        <dbReference type="Rhea" id="RHEA:33775"/>
        <dbReference type="ChEBI" id="CHEBI:15378"/>
        <dbReference type="ChEBI" id="CHEBI:17815"/>
        <dbReference type="ChEBI" id="CHEBI:60377"/>
        <dbReference type="ChEBI" id="CHEBI:64572"/>
        <dbReference type="ChEBI" id="CHEBI:65117"/>
    </reaction>
    <physiologicalReaction direction="left-to-right" evidence="12">
        <dbReference type="Rhea" id="RHEA:33776"/>
    </physiologicalReaction>
</comment>
<comment type="similarity">
    <text evidence="3 13">Belongs to the CDP-alcohol phosphatidyltransferase class-I family.</text>
</comment>
<comment type="subcellular location">
    <subcellularLocation>
        <location evidence="2">Endomembrane system</location>
        <topology evidence="2">Multi-pass membrane protein</topology>
    </subcellularLocation>
</comment>
<evidence type="ECO:0000256" key="13">
    <source>
        <dbReference type="RuleBase" id="RU003750"/>
    </source>
</evidence>
<dbReference type="PhylomeDB" id="A0A060TDN5"/>
<dbReference type="PIRSF" id="PIRSF015665">
    <property type="entry name" value="CHOPT"/>
    <property type="match status" value="1"/>
</dbReference>
<keyword evidence="8" id="KW-0443">Lipid metabolism</keyword>
<dbReference type="InterPro" id="IPR000462">
    <property type="entry name" value="CDP-OH_P_trans"/>
</dbReference>
<evidence type="ECO:0000256" key="7">
    <source>
        <dbReference type="ARBA" id="ARBA00023136"/>
    </source>
</evidence>
<comment type="pathway">
    <text evidence="10">Phospholipid metabolism; phosphatidylcholine biosynthesis; phosphatidylcholine from phosphocholine: step 2/2.</text>
</comment>
<keyword evidence="5 14" id="KW-0812">Transmembrane</keyword>
<feature type="transmembrane region" description="Helical" evidence="14">
    <location>
        <begin position="260"/>
        <end position="282"/>
    </location>
</feature>
<keyword evidence="8" id="KW-0444">Lipid biosynthesis</keyword>
<dbReference type="PROSITE" id="PS00379">
    <property type="entry name" value="CDP_ALCOHOL_P_TRANSF"/>
    <property type="match status" value="1"/>
</dbReference>
<accession>A0A060TDN5</accession>
<evidence type="ECO:0000256" key="4">
    <source>
        <dbReference type="ARBA" id="ARBA00022679"/>
    </source>
</evidence>
<organism evidence="15">
    <name type="scientific">Blastobotrys adeninivorans</name>
    <name type="common">Yeast</name>
    <name type="synonym">Arxula adeninivorans</name>
    <dbReference type="NCBI Taxonomy" id="409370"/>
    <lineage>
        <taxon>Eukaryota</taxon>
        <taxon>Fungi</taxon>
        <taxon>Dikarya</taxon>
        <taxon>Ascomycota</taxon>
        <taxon>Saccharomycotina</taxon>
        <taxon>Dipodascomycetes</taxon>
        <taxon>Dipodascales</taxon>
        <taxon>Trichomonascaceae</taxon>
        <taxon>Blastobotrys</taxon>
    </lineage>
</organism>